<dbReference type="EMBL" id="CP000551">
    <property type="protein sequence ID" value="ABM70628.1"/>
    <property type="molecule type" value="Genomic_DNA"/>
</dbReference>
<dbReference type="AlphaFoldDB" id="A2BS67"/>
<gene>
    <name evidence="1" type="ordered locus">A9601_13441</name>
</gene>
<protein>
    <submittedName>
        <fullName evidence="1">Uncharacterized protein</fullName>
    </submittedName>
</protein>
<name>A2BS67_PROMS</name>
<evidence type="ECO:0000313" key="2">
    <source>
        <dbReference type="Proteomes" id="UP000002590"/>
    </source>
</evidence>
<reference evidence="1 2" key="1">
    <citation type="journal article" date="2007" name="PLoS Genet.">
        <title>Patterns and implications of gene gain and loss in the evolution of Prochlorococcus.</title>
        <authorList>
            <person name="Kettler G.C."/>
            <person name="Martiny A.C."/>
            <person name="Huang K."/>
            <person name="Zucker J."/>
            <person name="Coleman M.L."/>
            <person name="Rodrigue S."/>
            <person name="Chen F."/>
            <person name="Lapidus A."/>
            <person name="Ferriera S."/>
            <person name="Johnson J."/>
            <person name="Steglich C."/>
            <person name="Church G.M."/>
            <person name="Richardson P."/>
            <person name="Chisholm S.W."/>
        </authorList>
    </citation>
    <scope>NUCLEOTIDE SEQUENCE [LARGE SCALE GENOMIC DNA]</scope>
    <source>
        <strain evidence="1 2">AS9601</strain>
    </source>
</reference>
<dbReference type="Proteomes" id="UP000002590">
    <property type="component" value="Chromosome"/>
</dbReference>
<organism evidence="1 2">
    <name type="scientific">Prochlorococcus marinus (strain AS9601)</name>
    <dbReference type="NCBI Taxonomy" id="146891"/>
    <lineage>
        <taxon>Bacteria</taxon>
        <taxon>Bacillati</taxon>
        <taxon>Cyanobacteriota</taxon>
        <taxon>Cyanophyceae</taxon>
        <taxon>Synechococcales</taxon>
        <taxon>Prochlorococcaceae</taxon>
        <taxon>Prochlorococcus</taxon>
    </lineage>
</organism>
<dbReference type="Gene3D" id="3.90.1480.10">
    <property type="entry name" value="Alpha-2,3-sialyltransferase"/>
    <property type="match status" value="1"/>
</dbReference>
<evidence type="ECO:0000313" key="1">
    <source>
        <dbReference type="EMBL" id="ABM70628.1"/>
    </source>
</evidence>
<sequence>MLEVTLLGNGPSLSNINFGETINKSNFIISCNRIFLHEQFDEFSERIIVCFSDLSFKNKFKLIYSLSKKCKNIYCPSDYEFYNKGIKNISSYFLKREKEAKSLVCENIKNYPNVVDTCSVLFTIMLPLCMQYNPKKINLFGFDGTYSKNSKYFYKDSKNIDYKWNITEEEQWSNLFEKEMNLFREYCSKEKIELNK</sequence>
<dbReference type="HOGENOM" id="CLU_1389156_0_0_3"/>
<dbReference type="KEGG" id="pmb:A9601_13441"/>
<accession>A2BS67</accession>
<proteinExistence type="predicted"/>
<dbReference type="STRING" id="146891.A9601_13441"/>
<dbReference type="RefSeq" id="WP_011818766.1">
    <property type="nucleotide sequence ID" value="NC_008816.1"/>
</dbReference>